<accession>A0A4Q2D947</accession>
<gene>
    <name evidence="1" type="ORF">EST38_g11055</name>
</gene>
<proteinExistence type="predicted"/>
<dbReference type="Proteomes" id="UP000290288">
    <property type="component" value="Unassembled WGS sequence"/>
</dbReference>
<dbReference type="AlphaFoldDB" id="A0A4Q2D947"/>
<organism evidence="1 2">
    <name type="scientific">Candolleomyces aberdarensis</name>
    <dbReference type="NCBI Taxonomy" id="2316362"/>
    <lineage>
        <taxon>Eukaryota</taxon>
        <taxon>Fungi</taxon>
        <taxon>Dikarya</taxon>
        <taxon>Basidiomycota</taxon>
        <taxon>Agaricomycotina</taxon>
        <taxon>Agaricomycetes</taxon>
        <taxon>Agaricomycetidae</taxon>
        <taxon>Agaricales</taxon>
        <taxon>Agaricineae</taxon>
        <taxon>Psathyrellaceae</taxon>
        <taxon>Candolleomyces</taxon>
    </lineage>
</organism>
<reference evidence="1 2" key="1">
    <citation type="submission" date="2019-01" db="EMBL/GenBank/DDBJ databases">
        <title>Draft genome sequence of Psathyrella aberdarensis IHI B618.</title>
        <authorList>
            <person name="Buettner E."/>
            <person name="Kellner H."/>
        </authorList>
    </citation>
    <scope>NUCLEOTIDE SEQUENCE [LARGE SCALE GENOMIC DNA]</scope>
    <source>
        <strain evidence="1 2">IHI B618</strain>
    </source>
</reference>
<evidence type="ECO:0000313" key="1">
    <source>
        <dbReference type="EMBL" id="RXW14795.1"/>
    </source>
</evidence>
<protein>
    <submittedName>
        <fullName evidence="1">Uncharacterized protein</fullName>
    </submittedName>
</protein>
<evidence type="ECO:0000313" key="2">
    <source>
        <dbReference type="Proteomes" id="UP000290288"/>
    </source>
</evidence>
<dbReference type="STRING" id="2316362.A0A4Q2D947"/>
<feature type="non-terminal residue" evidence="1">
    <location>
        <position position="1"/>
    </location>
</feature>
<dbReference type="EMBL" id="SDEE01000644">
    <property type="protein sequence ID" value="RXW14795.1"/>
    <property type="molecule type" value="Genomic_DNA"/>
</dbReference>
<comment type="caution">
    <text evidence="1">The sequence shown here is derived from an EMBL/GenBank/DDBJ whole genome shotgun (WGS) entry which is preliminary data.</text>
</comment>
<keyword evidence="2" id="KW-1185">Reference proteome</keyword>
<dbReference type="OrthoDB" id="2683861at2759"/>
<sequence>PPDWFIIIYGHLTSYPDLGEDWKILVAKWGQLERLYLYGKGSKGLPPRNRPEEWLKNKPKLLRKGLTNSHQPPISDLSELGLATMKWWKEMQHPFHLSSPDNPMPLPTYSDSSIGDVWSNIRKFGSSGLVSLLTLMFWWGRAAATSTDKFQIDSRPLWNAMVIDVDKFFDELLAIAPSLKRQSEDDDTLEGPTEKQCIVI</sequence>
<name>A0A4Q2D947_9AGAR</name>